<evidence type="ECO:0000313" key="8">
    <source>
        <dbReference type="Proteomes" id="UP000094389"/>
    </source>
</evidence>
<evidence type="ECO:0000313" key="5">
    <source>
        <dbReference type="EMBL" id="CEP20739.1"/>
    </source>
</evidence>
<dbReference type="STRING" id="983966.A0A0H5CAJ2"/>
<gene>
    <name evidence="5" type="ORF">BN1211_0678</name>
    <name evidence="6" type="ORF">CYBJADRAFT_133997</name>
</gene>
<keyword evidence="8" id="KW-1185">Reference proteome</keyword>
<dbReference type="AlphaFoldDB" id="A0A0H5CAJ2"/>
<dbReference type="Pfam" id="PF10255">
    <property type="entry name" value="Paf67"/>
    <property type="match status" value="1"/>
</dbReference>
<evidence type="ECO:0000256" key="2">
    <source>
        <dbReference type="ARBA" id="ARBA00022540"/>
    </source>
</evidence>
<name>A0A0H5CAJ2_CYBJN</name>
<dbReference type="Proteomes" id="UP000094389">
    <property type="component" value="Unassembled WGS sequence"/>
</dbReference>
<dbReference type="RefSeq" id="XP_020073084.1">
    <property type="nucleotide sequence ID" value="XM_020213115.1"/>
</dbReference>
<comment type="subunit">
    <text evidence="4">Component of the eukaryotic translation initiation factor 3 (eIF-3) complex.</text>
</comment>
<evidence type="ECO:0000313" key="7">
    <source>
        <dbReference type="Proteomes" id="UP000038830"/>
    </source>
</evidence>
<accession>A0A1E4S951</accession>
<dbReference type="HAMAP" id="MF_03011">
    <property type="entry name" value="eIF3l"/>
    <property type="match status" value="1"/>
</dbReference>
<comment type="function">
    <text evidence="4">Component of the eukaryotic translation initiation factor 3 (eIF-3) complex, which is involved in protein synthesis of a specialized repertoire of mRNAs and, together with other initiation factors, stimulates binding of mRNA and methionyl-tRNAi to the 40S ribosome. The eIF-3 complex specifically targets and initiates translation of a subset of mRNAs involved in cell proliferation.</text>
</comment>
<evidence type="ECO:0000256" key="3">
    <source>
        <dbReference type="ARBA" id="ARBA00022917"/>
    </source>
</evidence>
<reference evidence="5" key="1">
    <citation type="submission" date="2014-12" db="EMBL/GenBank/DDBJ databases">
        <authorList>
            <person name="Jaenicke S."/>
        </authorList>
    </citation>
    <scope>NUCLEOTIDE SEQUENCE [LARGE SCALE GENOMIC DNA]</scope>
    <source>
        <strain evidence="5">CBS1600</strain>
    </source>
</reference>
<evidence type="ECO:0000256" key="4">
    <source>
        <dbReference type="HAMAP-Rule" id="MF_03011"/>
    </source>
</evidence>
<evidence type="ECO:0000256" key="1">
    <source>
        <dbReference type="ARBA" id="ARBA00022490"/>
    </source>
</evidence>
<dbReference type="PANTHER" id="PTHR13242:SF0">
    <property type="entry name" value="EUKARYOTIC TRANSLATION INITIATION FACTOR 3 SUBUNIT L"/>
    <property type="match status" value="1"/>
</dbReference>
<proteinExistence type="inferred from homology"/>
<reference evidence="7" key="2">
    <citation type="journal article" date="2015" name="J. Biotechnol.">
        <title>The structure of the Cyberlindnera jadinii genome and its relation to Candida utilis analyzed by the occurrence of single nucleotide polymorphisms.</title>
        <authorList>
            <person name="Rupp O."/>
            <person name="Brinkrolf K."/>
            <person name="Buerth C."/>
            <person name="Kunigo M."/>
            <person name="Schneider J."/>
            <person name="Jaenicke S."/>
            <person name="Goesmann A."/>
            <person name="Puehler A."/>
            <person name="Jaeger K.-E."/>
            <person name="Ernst J.F."/>
        </authorList>
    </citation>
    <scope>NUCLEOTIDE SEQUENCE [LARGE SCALE GENOMIC DNA]</scope>
    <source>
        <strain evidence="7">ATCC 18201 / CBS 1600 / BCRC 20928 / JCM 3617 / NBRC 0987 / NRRL Y-1542</strain>
    </source>
</reference>
<reference evidence="6 8" key="3">
    <citation type="journal article" date="2016" name="Proc. Natl. Acad. Sci. U.S.A.">
        <title>Comparative genomics of biotechnologically important yeasts.</title>
        <authorList>
            <person name="Riley R."/>
            <person name="Haridas S."/>
            <person name="Wolfe K.H."/>
            <person name="Lopes M.R."/>
            <person name="Hittinger C.T."/>
            <person name="Goeker M."/>
            <person name="Salamov A.A."/>
            <person name="Wisecaver J.H."/>
            <person name="Long T.M."/>
            <person name="Calvey C.H."/>
            <person name="Aerts A.L."/>
            <person name="Barry K.W."/>
            <person name="Choi C."/>
            <person name="Clum A."/>
            <person name="Coughlan A.Y."/>
            <person name="Deshpande S."/>
            <person name="Douglass A.P."/>
            <person name="Hanson S.J."/>
            <person name="Klenk H.-P."/>
            <person name="LaButti K.M."/>
            <person name="Lapidus A."/>
            <person name="Lindquist E.A."/>
            <person name="Lipzen A.M."/>
            <person name="Meier-Kolthoff J.P."/>
            <person name="Ohm R.A."/>
            <person name="Otillar R.P."/>
            <person name="Pangilinan J.L."/>
            <person name="Peng Y."/>
            <person name="Rokas A."/>
            <person name="Rosa C.A."/>
            <person name="Scheuner C."/>
            <person name="Sibirny A.A."/>
            <person name="Slot J.C."/>
            <person name="Stielow J.B."/>
            <person name="Sun H."/>
            <person name="Kurtzman C.P."/>
            <person name="Blackwell M."/>
            <person name="Grigoriev I.V."/>
            <person name="Jeffries T.W."/>
        </authorList>
    </citation>
    <scope>NUCLEOTIDE SEQUENCE [LARGE SCALE GENOMIC DNA]</scope>
    <source>
        <strain evidence="8">ATCC 18201 / CBS 1600 / BCRC 20928 / JCM 3617 / NBRC 0987 / NRRL Y-1542</strain>
        <strain evidence="6">NRRL Y-1542</strain>
    </source>
</reference>
<dbReference type="EMBL" id="KV453925">
    <property type="protein sequence ID" value="ODV76045.1"/>
    <property type="molecule type" value="Genomic_DNA"/>
</dbReference>
<dbReference type="OrthoDB" id="15082at2759"/>
<dbReference type="GO" id="GO:0005852">
    <property type="term" value="C:eukaryotic translation initiation factor 3 complex"/>
    <property type="evidence" value="ECO:0007669"/>
    <property type="project" value="UniProtKB-UniRule"/>
</dbReference>
<keyword evidence="3 4" id="KW-0648">Protein biosynthesis</keyword>
<accession>A0A0H5CAJ2</accession>
<sequence length="496" mass="57924">MSIPEPVEAFIKSFHGSYLDNSVDELYNCYESQFNRLTEQFYKNVAWPSPLEISHLVDDDQVFLVLYSEVYYRQIYARCDPSLEDRTGSYNNYCNLFNLLLNNEDGPVPFALPLKWLWDIIDEFIYQFNDFAIYKNKLIGNKEKCDPVELEYVLEHNEVWSAYSVLNALYSLISRSKIIEQLQVNKYPGAVQDVSIAGEFGILPLYRNLGYFSIIGLLRIHTLLGDFTLALKTMDYIELDKKAFFTKIPGCHFTTYYYVGFCYLMLHRYSDAIKTFSHILLYISRTRNISKAGQYDVFSKKTDQMYSLLIILVGICPTRLDDVLHQGIREKFSEKYYKVTRGGEDALPVYEDLFKFSSPKFISITTNEVKTDSLSHHWKIFLLKVKPILSVQGLKPFLSLYSKLEFSKLAKLLDVDVSTVESILRTYKLNNKQLRWTEGELLQGELVPIYDLDIVLYEEDGKQIIEVKETKPVRKFANWFVRNTLKNYGVQEKIRS</sequence>
<dbReference type="InterPro" id="IPR019382">
    <property type="entry name" value="eIF3l"/>
</dbReference>
<dbReference type="GO" id="GO:0016282">
    <property type="term" value="C:eukaryotic 43S preinitiation complex"/>
    <property type="evidence" value="ECO:0007669"/>
    <property type="project" value="UniProtKB-UniRule"/>
</dbReference>
<dbReference type="OMA" id="AGWFIRN"/>
<dbReference type="GO" id="GO:0001732">
    <property type="term" value="P:formation of cytoplasmic translation initiation complex"/>
    <property type="evidence" value="ECO:0007669"/>
    <property type="project" value="UniProtKB-UniRule"/>
</dbReference>
<comment type="similarity">
    <text evidence="4">Belongs to the eIF-3 subunit L family.</text>
</comment>
<evidence type="ECO:0000313" key="6">
    <source>
        <dbReference type="EMBL" id="ODV76045.1"/>
    </source>
</evidence>
<dbReference type="Proteomes" id="UP000038830">
    <property type="component" value="Unassembled WGS sequence"/>
</dbReference>
<dbReference type="PANTHER" id="PTHR13242">
    <property type="entry name" value="EUKARYOTIC TRANSLATION INITIATION FACTOR 3"/>
    <property type="match status" value="1"/>
</dbReference>
<protein>
    <recommendedName>
        <fullName evidence="4">Eukaryotic translation initiation factor 3 subunit L</fullName>
        <shortName evidence="4">eIF3l</shortName>
    </recommendedName>
</protein>
<dbReference type="EMBL" id="CDQK01000001">
    <property type="protein sequence ID" value="CEP20739.1"/>
    <property type="molecule type" value="Genomic_DNA"/>
</dbReference>
<dbReference type="GeneID" id="30987511"/>
<keyword evidence="1 4" id="KW-0963">Cytoplasm</keyword>
<comment type="subcellular location">
    <subcellularLocation>
        <location evidence="4">Cytoplasm</location>
    </subcellularLocation>
</comment>
<keyword evidence="2 4" id="KW-0396">Initiation factor</keyword>
<organism evidence="5 7">
    <name type="scientific">Cyberlindnera jadinii (strain ATCC 18201 / CBS 1600 / BCRC 20928 / JCM 3617 / NBRC 0987 / NRRL Y-1542)</name>
    <name type="common">Torula yeast</name>
    <name type="synonym">Candida utilis</name>
    <dbReference type="NCBI Taxonomy" id="983966"/>
    <lineage>
        <taxon>Eukaryota</taxon>
        <taxon>Fungi</taxon>
        <taxon>Dikarya</taxon>
        <taxon>Ascomycota</taxon>
        <taxon>Saccharomycotina</taxon>
        <taxon>Saccharomycetes</taxon>
        <taxon>Phaffomycetales</taxon>
        <taxon>Phaffomycetaceae</taxon>
        <taxon>Cyberlindnera</taxon>
    </lineage>
</organism>
<dbReference type="GO" id="GO:0003743">
    <property type="term" value="F:translation initiation factor activity"/>
    <property type="evidence" value="ECO:0007669"/>
    <property type="project" value="UniProtKB-UniRule"/>
</dbReference>
<dbReference type="GO" id="GO:0033290">
    <property type="term" value="C:eukaryotic 48S preinitiation complex"/>
    <property type="evidence" value="ECO:0007669"/>
    <property type="project" value="UniProtKB-UniRule"/>
</dbReference>